<evidence type="ECO:0008006" key="3">
    <source>
        <dbReference type="Google" id="ProtNLM"/>
    </source>
</evidence>
<proteinExistence type="predicted"/>
<reference evidence="1 2" key="1">
    <citation type="journal article" date="2018" name="Nat. Biotechnol.">
        <title>A standardized bacterial taxonomy based on genome phylogeny substantially revises the tree of life.</title>
        <authorList>
            <person name="Parks D.H."/>
            <person name="Chuvochina M."/>
            <person name="Waite D.W."/>
            <person name="Rinke C."/>
            <person name="Skarshewski A."/>
            <person name="Chaumeil P.A."/>
            <person name="Hugenholtz P."/>
        </authorList>
    </citation>
    <scope>NUCLEOTIDE SEQUENCE [LARGE SCALE GENOMIC DNA]</scope>
    <source>
        <strain evidence="1">UBA11728</strain>
    </source>
</reference>
<dbReference type="Pfam" id="PF19538">
    <property type="entry name" value="DUF6062"/>
    <property type="match status" value="1"/>
</dbReference>
<accession>A0A3D2X6P3</accession>
<evidence type="ECO:0000313" key="2">
    <source>
        <dbReference type="Proteomes" id="UP000262969"/>
    </source>
</evidence>
<dbReference type="AlphaFoldDB" id="A0A3D2X6P3"/>
<dbReference type="InterPro" id="IPR045706">
    <property type="entry name" value="DUF6062"/>
</dbReference>
<sequence length="241" mass="28444">MKEQLYTIPVNDAFNKDCECPVCEMYETLQKNAIDFTMGPSYMEDDVRMVTDQTGFCSNHIKLLYENQNRLGLALMLKTHMDRSIKETEKLLQQKQATSGGFFKKKEGDHPVVDYTRSLEHSCFVCDKIKGMFELYLASFFYLYRKDDEFKEKFRASKGFCTKHFGMLYDLAEKHLNGASLEEFRTELGTLYVDNMKRVRDDLEWFTDKFDYRYVNEPWKNSKDALPRTVRKTNSVTVEDK</sequence>
<comment type="caution">
    <text evidence="1">The sequence shown here is derived from an EMBL/GenBank/DDBJ whole genome shotgun (WGS) entry which is preliminary data.</text>
</comment>
<name>A0A3D2X6P3_9FIRM</name>
<protein>
    <recommendedName>
        <fullName evidence="3">ABC transporter substrate-binding protein</fullName>
    </recommendedName>
</protein>
<organism evidence="1 2">
    <name type="scientific">Lachnoclostridium phytofermentans</name>
    <dbReference type="NCBI Taxonomy" id="66219"/>
    <lineage>
        <taxon>Bacteria</taxon>
        <taxon>Bacillati</taxon>
        <taxon>Bacillota</taxon>
        <taxon>Clostridia</taxon>
        <taxon>Lachnospirales</taxon>
        <taxon>Lachnospiraceae</taxon>
    </lineage>
</organism>
<gene>
    <name evidence="1" type="ORF">DHW61_10380</name>
</gene>
<dbReference type="EMBL" id="DPVV01000341">
    <property type="protein sequence ID" value="HCL02799.1"/>
    <property type="molecule type" value="Genomic_DNA"/>
</dbReference>
<dbReference type="Proteomes" id="UP000262969">
    <property type="component" value="Unassembled WGS sequence"/>
</dbReference>
<evidence type="ECO:0000313" key="1">
    <source>
        <dbReference type="EMBL" id="HCL02799.1"/>
    </source>
</evidence>